<evidence type="ECO:0000313" key="2">
    <source>
        <dbReference type="Proteomes" id="UP000289738"/>
    </source>
</evidence>
<dbReference type="Proteomes" id="UP000289738">
    <property type="component" value="Chromosome B07"/>
</dbReference>
<evidence type="ECO:0008006" key="3">
    <source>
        <dbReference type="Google" id="ProtNLM"/>
    </source>
</evidence>
<comment type="caution">
    <text evidence="1">The sequence shown here is derived from an EMBL/GenBank/DDBJ whole genome shotgun (WGS) entry which is preliminary data.</text>
</comment>
<organism evidence="1 2">
    <name type="scientific">Arachis hypogaea</name>
    <name type="common">Peanut</name>
    <dbReference type="NCBI Taxonomy" id="3818"/>
    <lineage>
        <taxon>Eukaryota</taxon>
        <taxon>Viridiplantae</taxon>
        <taxon>Streptophyta</taxon>
        <taxon>Embryophyta</taxon>
        <taxon>Tracheophyta</taxon>
        <taxon>Spermatophyta</taxon>
        <taxon>Magnoliopsida</taxon>
        <taxon>eudicotyledons</taxon>
        <taxon>Gunneridae</taxon>
        <taxon>Pentapetalae</taxon>
        <taxon>rosids</taxon>
        <taxon>fabids</taxon>
        <taxon>Fabales</taxon>
        <taxon>Fabaceae</taxon>
        <taxon>Papilionoideae</taxon>
        <taxon>50 kb inversion clade</taxon>
        <taxon>dalbergioids sensu lato</taxon>
        <taxon>Dalbergieae</taxon>
        <taxon>Pterocarpus clade</taxon>
        <taxon>Arachis</taxon>
    </lineage>
</organism>
<dbReference type="EMBL" id="SDMP01000017">
    <property type="protein sequence ID" value="RYQ99389.1"/>
    <property type="molecule type" value="Genomic_DNA"/>
</dbReference>
<reference evidence="1 2" key="1">
    <citation type="submission" date="2019-01" db="EMBL/GenBank/DDBJ databases">
        <title>Sequencing of cultivated peanut Arachis hypogaea provides insights into genome evolution and oil improvement.</title>
        <authorList>
            <person name="Chen X."/>
        </authorList>
    </citation>
    <scope>NUCLEOTIDE SEQUENCE [LARGE SCALE GENOMIC DNA]</scope>
    <source>
        <strain evidence="2">cv. Fuhuasheng</strain>
        <tissue evidence="1">Leaves</tissue>
    </source>
</reference>
<evidence type="ECO:0000313" key="1">
    <source>
        <dbReference type="EMBL" id="RYQ99389.1"/>
    </source>
</evidence>
<name>A0A444YBT8_ARAHY</name>
<dbReference type="AlphaFoldDB" id="A0A444YBT8"/>
<protein>
    <recommendedName>
        <fullName evidence="3">Transposase MuDR plant domain-containing protein</fullName>
    </recommendedName>
</protein>
<sequence length="187" mass="21505">MLSSKKLLKLINPELNIDWSGYNSKNEEEFEGNYQILGPNEDGDEEDIMVDTDVTDVANVLADRHPFEEPSFMHTLNLDAIHALEFLEYFNSREAMIVAIKEYTICRGVDYKAFESEPTTFYANVQYGATCDWLIRVSLIKRQYCWVIRKYNGSHTCTNTTIFQDHVKLDSEMIAEAIKSLVEAANL</sequence>
<keyword evidence="2" id="KW-1185">Reference proteome</keyword>
<proteinExistence type="predicted"/>
<accession>A0A444YBT8</accession>
<gene>
    <name evidence="1" type="ORF">Ahy_B07g087338</name>
</gene>